<comment type="caution">
    <text evidence="1">The sequence shown here is derived from an EMBL/GenBank/DDBJ whole genome shotgun (WGS) entry which is preliminary data.</text>
</comment>
<evidence type="ECO:0000313" key="1">
    <source>
        <dbReference type="EMBL" id="GAA5186651.1"/>
    </source>
</evidence>
<proteinExistence type="predicted"/>
<accession>A0ABP9RUG3</accession>
<name>A0ABP9RUG3_9ACTN</name>
<keyword evidence="2" id="KW-1185">Reference proteome</keyword>
<evidence type="ECO:0000313" key="2">
    <source>
        <dbReference type="Proteomes" id="UP001501570"/>
    </source>
</evidence>
<dbReference type="Proteomes" id="UP001501570">
    <property type="component" value="Unassembled WGS sequence"/>
</dbReference>
<protein>
    <submittedName>
        <fullName evidence="1">Uncharacterized protein</fullName>
    </submittedName>
</protein>
<sequence>MSQTLDAVATASAIGWSGTTTPSREMRQAHVVNGAVRSLTADTLINELDRIAARRGIRESTHSHRSTDV</sequence>
<organism evidence="1 2">
    <name type="scientific">Rugosimonospora acidiphila</name>
    <dbReference type="NCBI Taxonomy" id="556531"/>
    <lineage>
        <taxon>Bacteria</taxon>
        <taxon>Bacillati</taxon>
        <taxon>Actinomycetota</taxon>
        <taxon>Actinomycetes</taxon>
        <taxon>Micromonosporales</taxon>
        <taxon>Micromonosporaceae</taxon>
        <taxon>Rugosimonospora</taxon>
    </lineage>
</organism>
<dbReference type="EMBL" id="BAABJQ010000008">
    <property type="protein sequence ID" value="GAA5186651.1"/>
    <property type="molecule type" value="Genomic_DNA"/>
</dbReference>
<reference evidence="2" key="1">
    <citation type="journal article" date="2019" name="Int. J. Syst. Evol. Microbiol.">
        <title>The Global Catalogue of Microorganisms (GCM) 10K type strain sequencing project: providing services to taxonomists for standard genome sequencing and annotation.</title>
        <authorList>
            <consortium name="The Broad Institute Genomics Platform"/>
            <consortium name="The Broad Institute Genome Sequencing Center for Infectious Disease"/>
            <person name="Wu L."/>
            <person name="Ma J."/>
        </authorList>
    </citation>
    <scope>NUCLEOTIDE SEQUENCE [LARGE SCALE GENOMIC DNA]</scope>
    <source>
        <strain evidence="2">JCM 18304</strain>
    </source>
</reference>
<gene>
    <name evidence="1" type="ORF">GCM10023322_33390</name>
</gene>